<dbReference type="RefSeq" id="WP_338751302.1">
    <property type="nucleotide sequence ID" value="NZ_CP147404.1"/>
</dbReference>
<sequence>MKKKTMSYVMSGALSISILGSAHTVAAAEGPATTVTKTEASSLKYKEGLQIKKIRDFSEIIREQAEEFRIEHNGKDFETVAKEVREAKLKKQAEEYGISHKNKDYQTLMKEVRQAQQQAKAQR</sequence>
<dbReference type="EMBL" id="CP147404">
    <property type="protein sequence ID" value="WXB92620.1"/>
    <property type="molecule type" value="Genomic_DNA"/>
</dbReference>
<protein>
    <recommendedName>
        <fullName evidence="4">DUF2680 domain-containing protein</fullName>
    </recommendedName>
</protein>
<proteinExistence type="predicted"/>
<evidence type="ECO:0000256" key="1">
    <source>
        <dbReference type="SAM" id="SignalP"/>
    </source>
</evidence>
<feature type="chain" id="PRO_5047353593" description="DUF2680 domain-containing protein" evidence="1">
    <location>
        <begin position="28"/>
        <end position="123"/>
    </location>
</feature>
<organism evidence="2 3">
    <name type="scientific">Bacillus kandeliae</name>
    <dbReference type="NCBI Taxonomy" id="3129297"/>
    <lineage>
        <taxon>Bacteria</taxon>
        <taxon>Bacillati</taxon>
        <taxon>Bacillota</taxon>
        <taxon>Bacilli</taxon>
        <taxon>Bacillales</taxon>
        <taxon>Bacillaceae</taxon>
        <taxon>Bacillus</taxon>
    </lineage>
</organism>
<evidence type="ECO:0000313" key="3">
    <source>
        <dbReference type="Proteomes" id="UP001387364"/>
    </source>
</evidence>
<evidence type="ECO:0000313" key="2">
    <source>
        <dbReference type="EMBL" id="WXB92620.1"/>
    </source>
</evidence>
<reference evidence="2 3" key="1">
    <citation type="submission" date="2024-02" db="EMBL/GenBank/DDBJ databases">
        <title>Seven novel Bacillus-like species.</title>
        <authorList>
            <person name="Liu G."/>
        </authorList>
    </citation>
    <scope>NUCLEOTIDE SEQUENCE [LARGE SCALE GENOMIC DNA]</scope>
    <source>
        <strain evidence="2 3">FJAT-52991</strain>
    </source>
</reference>
<keyword evidence="1" id="KW-0732">Signal</keyword>
<evidence type="ECO:0008006" key="4">
    <source>
        <dbReference type="Google" id="ProtNLM"/>
    </source>
</evidence>
<dbReference type="Proteomes" id="UP001387364">
    <property type="component" value="Chromosome"/>
</dbReference>
<feature type="signal peptide" evidence="1">
    <location>
        <begin position="1"/>
        <end position="27"/>
    </location>
</feature>
<name>A0ABZ2N4Y9_9BACI</name>
<accession>A0ABZ2N4Y9</accession>
<keyword evidence="3" id="KW-1185">Reference proteome</keyword>
<gene>
    <name evidence="2" type="ORF">WDJ61_15515</name>
</gene>